<dbReference type="SFLD" id="SFLDG01068">
    <property type="entry name" value="FeMo_cofactor_biosynthesis_pro"/>
    <property type="match status" value="1"/>
</dbReference>
<dbReference type="SUPFAM" id="SSF102114">
    <property type="entry name" value="Radical SAM enzymes"/>
    <property type="match status" value="1"/>
</dbReference>
<dbReference type="PANTHER" id="PTHR43787:SF13">
    <property type="entry name" value="FEMO COFACTOR BIOSYNTHESIS PROTEIN NIFB"/>
    <property type="match status" value="1"/>
</dbReference>
<dbReference type="InterPro" id="IPR036105">
    <property type="entry name" value="DiNase_FeMo-co_biosyn_sf"/>
</dbReference>
<proteinExistence type="inferred from homology"/>
<keyword evidence="17" id="KW-1185">Reference proteome</keyword>
<dbReference type="GO" id="GO:0046872">
    <property type="term" value="F:metal ion binding"/>
    <property type="evidence" value="ECO:0007669"/>
    <property type="project" value="UniProtKB-KW"/>
</dbReference>
<dbReference type="InterPro" id="IPR003731">
    <property type="entry name" value="Di-Nase_FeMo-co_biosynth"/>
</dbReference>
<dbReference type="Proteomes" id="UP000663720">
    <property type="component" value="Chromosome"/>
</dbReference>
<dbReference type="PROSITE" id="PS01305">
    <property type="entry name" value="MOAA_NIFB_PQQE"/>
    <property type="match status" value="1"/>
</dbReference>
<comment type="pathway">
    <text evidence="3">Cofactor biosynthesis; Fe-Mo cofactor biosynthesis.</text>
</comment>
<keyword evidence="8" id="KW-0479">Metal-binding</keyword>
<evidence type="ECO:0000313" key="16">
    <source>
        <dbReference type="EMBL" id="QTA83401.1"/>
    </source>
</evidence>
<dbReference type="PANTHER" id="PTHR43787">
    <property type="entry name" value="FEMO COFACTOR BIOSYNTHESIS PROTEIN NIFB-RELATED"/>
    <property type="match status" value="1"/>
</dbReference>
<keyword evidence="6" id="KW-0004">4Fe-4S</keyword>
<organism evidence="16 17">
    <name type="scientific">Desulfonema limicola</name>
    <dbReference type="NCBI Taxonomy" id="45656"/>
    <lineage>
        <taxon>Bacteria</taxon>
        <taxon>Pseudomonadati</taxon>
        <taxon>Thermodesulfobacteriota</taxon>
        <taxon>Desulfobacteria</taxon>
        <taxon>Desulfobacterales</taxon>
        <taxon>Desulfococcaceae</taxon>
        <taxon>Desulfonema</taxon>
    </lineage>
</organism>
<protein>
    <recommendedName>
        <fullName evidence="5">FeMo cofactor biosynthesis protein NifB</fullName>
    </recommendedName>
    <alternativeName>
        <fullName evidence="14">Nitrogenase cofactor maturase NifB</fullName>
    </alternativeName>
    <alternativeName>
        <fullName evidence="13">Radical SAM assemblase NifB</fullName>
    </alternativeName>
</protein>
<dbReference type="GO" id="GO:0051539">
    <property type="term" value="F:4 iron, 4 sulfur cluster binding"/>
    <property type="evidence" value="ECO:0007669"/>
    <property type="project" value="UniProtKB-KW"/>
</dbReference>
<evidence type="ECO:0000256" key="5">
    <source>
        <dbReference type="ARBA" id="ARBA00021702"/>
    </source>
</evidence>
<dbReference type="Gene3D" id="3.20.20.70">
    <property type="entry name" value="Aldolase class I"/>
    <property type="match status" value="1"/>
</dbReference>
<dbReference type="SUPFAM" id="SSF53146">
    <property type="entry name" value="Nitrogenase accessory factor-like"/>
    <property type="match status" value="1"/>
</dbReference>
<dbReference type="Pfam" id="PF02579">
    <property type="entry name" value="Nitro_FeMo-Co"/>
    <property type="match status" value="1"/>
</dbReference>
<evidence type="ECO:0000256" key="4">
    <source>
        <dbReference type="ARBA" id="ARBA00006804"/>
    </source>
</evidence>
<gene>
    <name evidence="16" type="primary">nifB</name>
    <name evidence="16" type="ORF">dnl_58050</name>
</gene>
<dbReference type="PROSITE" id="PS51918">
    <property type="entry name" value="RADICAL_SAM"/>
    <property type="match status" value="1"/>
</dbReference>
<dbReference type="SFLD" id="SFLDF00281">
    <property type="entry name" value="FeMo_cofactor_biosynthesis_pro"/>
    <property type="match status" value="1"/>
</dbReference>
<evidence type="ECO:0000256" key="1">
    <source>
        <dbReference type="ARBA" id="ARBA00001966"/>
    </source>
</evidence>
<evidence type="ECO:0000256" key="3">
    <source>
        <dbReference type="ARBA" id="ARBA00005155"/>
    </source>
</evidence>
<keyword evidence="9" id="KW-0408">Iron</keyword>
<keyword evidence="12" id="KW-0456">Lyase</keyword>
<comment type="similarity">
    <text evidence="4">Belongs to the radical SAM superfamily. NifB family.</text>
</comment>
<evidence type="ECO:0000256" key="9">
    <source>
        <dbReference type="ARBA" id="ARBA00023004"/>
    </source>
</evidence>
<dbReference type="SMART" id="SM00729">
    <property type="entry name" value="Elp3"/>
    <property type="match status" value="1"/>
</dbReference>
<dbReference type="RefSeq" id="WP_207689257.1">
    <property type="nucleotide sequence ID" value="NZ_CP061799.1"/>
</dbReference>
<sequence>MNFENHPCFNAKAHKAFGRVHLPVAPRCNIQCKFCNRKFDCVNESRPGVSSGILTPYQAMIYLEEVFKQKKNISVAGIAGPGDPFANPEETMETLRLVRAKYPDIMLCVATNGLSIAPYIDELAELKVSHVTITVNALETGIGTQIYSWVRYNKRVLRAEKGVEILMKNQIQAIKKLKDRNIAVKVNTIIIPGINEDHIEAVAAKMSELGVDILNCVPYYPNKGSSFEHIKEPSKEMVKEIRKKAGAYISQMTHCTRCRADAAGLLGDIPDLLLMKRLQECEQLAESRPEKKYNRDRPNVAVASMEGVLVNQHLGEASKLLIYGKKDGIISLLEARKTPERGTGFLRWTQLGETLADCGTLLVSGIGESPKKALSTTGINIMEIEGVIDEAVQAVFEGQSLKHLIKRNMTACGLGCTGSGAGCG</sequence>
<accession>A0A975BDE9</accession>
<dbReference type="InterPro" id="IPR013785">
    <property type="entry name" value="Aldolase_TIM"/>
</dbReference>
<dbReference type="InterPro" id="IPR006638">
    <property type="entry name" value="Elp3/MiaA/NifB-like_rSAM"/>
</dbReference>
<comment type="function">
    <text evidence="2">Involved in the biosynthesis of the iron-molybdenum cofactor (FeMo-co or M-cluster) found in the dinitrogenase enzyme of the nitrogenase complex in nitrogen-fixing microorganisms. NifB catalyzes the crucial step of radical SAM-dependent carbide insertion that occurs concomitant with the insertion of a 9th sulfur and the rearrangement/coupling of two [4Fe-4S] clusters into a [8Fe-9S-C] cluster, the precursor to the M-cluster.</text>
</comment>
<evidence type="ECO:0000256" key="14">
    <source>
        <dbReference type="ARBA" id="ARBA00032102"/>
    </source>
</evidence>
<dbReference type="GO" id="GO:0016829">
    <property type="term" value="F:lyase activity"/>
    <property type="evidence" value="ECO:0007669"/>
    <property type="project" value="UniProtKB-KW"/>
</dbReference>
<dbReference type="Gene3D" id="3.30.420.130">
    <property type="entry name" value="Dinitrogenase iron-molybdenum cofactor biosynthesis domain"/>
    <property type="match status" value="1"/>
</dbReference>
<feature type="domain" description="Radical SAM core" evidence="15">
    <location>
        <begin position="14"/>
        <end position="259"/>
    </location>
</feature>
<dbReference type="SFLD" id="SFLDG01067">
    <property type="entry name" value="SPASM/twitch_domain_containing"/>
    <property type="match status" value="1"/>
</dbReference>
<dbReference type="SFLD" id="SFLDS00029">
    <property type="entry name" value="Radical_SAM"/>
    <property type="match status" value="1"/>
</dbReference>
<dbReference type="InterPro" id="IPR058240">
    <property type="entry name" value="rSAM_sf"/>
</dbReference>
<dbReference type="GO" id="GO:0032324">
    <property type="term" value="P:molybdopterin cofactor biosynthetic process"/>
    <property type="evidence" value="ECO:0007669"/>
    <property type="project" value="UniProtKB-ARBA"/>
</dbReference>
<evidence type="ECO:0000256" key="12">
    <source>
        <dbReference type="ARBA" id="ARBA00023239"/>
    </source>
</evidence>
<evidence type="ECO:0000256" key="11">
    <source>
        <dbReference type="ARBA" id="ARBA00023231"/>
    </source>
</evidence>
<evidence type="ECO:0000256" key="13">
    <source>
        <dbReference type="ARBA" id="ARBA00030926"/>
    </source>
</evidence>
<keyword evidence="10" id="KW-0411">Iron-sulfur</keyword>
<dbReference type="InterPro" id="IPR000385">
    <property type="entry name" value="MoaA_NifB_PqqE_Fe-S-bd_CS"/>
</dbReference>
<evidence type="ECO:0000256" key="2">
    <source>
        <dbReference type="ARBA" id="ARBA00003522"/>
    </source>
</evidence>
<evidence type="ECO:0000259" key="15">
    <source>
        <dbReference type="PROSITE" id="PS51918"/>
    </source>
</evidence>
<evidence type="ECO:0000256" key="6">
    <source>
        <dbReference type="ARBA" id="ARBA00022485"/>
    </source>
</evidence>
<dbReference type="Pfam" id="PF04055">
    <property type="entry name" value="Radical_SAM"/>
    <property type="match status" value="1"/>
</dbReference>
<evidence type="ECO:0000256" key="7">
    <source>
        <dbReference type="ARBA" id="ARBA00022691"/>
    </source>
</evidence>
<dbReference type="CDD" id="cd01335">
    <property type="entry name" value="Radical_SAM"/>
    <property type="match status" value="1"/>
</dbReference>
<evidence type="ECO:0000256" key="8">
    <source>
        <dbReference type="ARBA" id="ARBA00022723"/>
    </source>
</evidence>
<keyword evidence="11" id="KW-0535">Nitrogen fixation</keyword>
<dbReference type="InterPro" id="IPR007197">
    <property type="entry name" value="rSAM"/>
</dbReference>
<dbReference type="EMBL" id="CP061799">
    <property type="protein sequence ID" value="QTA83401.1"/>
    <property type="molecule type" value="Genomic_DNA"/>
</dbReference>
<keyword evidence="7" id="KW-0949">S-adenosyl-L-methionine</keyword>
<evidence type="ECO:0000256" key="10">
    <source>
        <dbReference type="ARBA" id="ARBA00023014"/>
    </source>
</evidence>
<dbReference type="KEGG" id="dli:dnl_58050"/>
<dbReference type="AlphaFoldDB" id="A0A975BDE9"/>
<name>A0A975BDE9_9BACT</name>
<comment type="cofactor">
    <cofactor evidence="1">
        <name>[4Fe-4S] cluster</name>
        <dbReference type="ChEBI" id="CHEBI:49883"/>
    </cofactor>
</comment>
<evidence type="ECO:0000313" key="17">
    <source>
        <dbReference type="Proteomes" id="UP000663720"/>
    </source>
</evidence>
<reference evidence="16" key="1">
    <citation type="journal article" date="2021" name="Microb. Physiol.">
        <title>Proteogenomic Insights into the Physiology of Marine, Sulfate-Reducing, Filamentous Desulfonema limicola and Desulfonema magnum.</title>
        <authorList>
            <person name="Schnaars V."/>
            <person name="Wohlbrand L."/>
            <person name="Scheve S."/>
            <person name="Hinrichs C."/>
            <person name="Reinhardt R."/>
            <person name="Rabus R."/>
        </authorList>
    </citation>
    <scope>NUCLEOTIDE SEQUENCE</scope>
    <source>
        <strain evidence="16">5ac10</strain>
    </source>
</reference>